<feature type="transmembrane region" description="Helical" evidence="6">
    <location>
        <begin position="368"/>
        <end position="387"/>
    </location>
</feature>
<comment type="caution">
    <text evidence="8">The sequence shown here is derived from an EMBL/GenBank/DDBJ whole genome shotgun (WGS) entry which is preliminary data.</text>
</comment>
<dbReference type="GO" id="GO:1990961">
    <property type="term" value="P:xenobiotic detoxification by transmembrane export across the plasma membrane"/>
    <property type="evidence" value="ECO:0007669"/>
    <property type="project" value="TreeGrafter"/>
</dbReference>
<dbReference type="STRING" id="1664694.A0A0N0NQS1"/>
<dbReference type="AlphaFoldDB" id="A0A0N0NQS1"/>
<keyword evidence="2 6" id="KW-0812">Transmembrane</keyword>
<dbReference type="GO" id="GO:0015244">
    <property type="term" value="F:fluconazole transmembrane transporter activity"/>
    <property type="evidence" value="ECO:0007669"/>
    <property type="project" value="TreeGrafter"/>
</dbReference>
<feature type="transmembrane region" description="Helical" evidence="6">
    <location>
        <begin position="447"/>
        <end position="467"/>
    </location>
</feature>
<evidence type="ECO:0000256" key="2">
    <source>
        <dbReference type="ARBA" id="ARBA00022692"/>
    </source>
</evidence>
<keyword evidence="4 6" id="KW-0472">Membrane</keyword>
<organism evidence="8 9">
    <name type="scientific">Cyphellophora attinorum</name>
    <dbReference type="NCBI Taxonomy" id="1664694"/>
    <lineage>
        <taxon>Eukaryota</taxon>
        <taxon>Fungi</taxon>
        <taxon>Dikarya</taxon>
        <taxon>Ascomycota</taxon>
        <taxon>Pezizomycotina</taxon>
        <taxon>Eurotiomycetes</taxon>
        <taxon>Chaetothyriomycetidae</taxon>
        <taxon>Chaetothyriales</taxon>
        <taxon>Cyphellophoraceae</taxon>
        <taxon>Cyphellophora</taxon>
    </lineage>
</organism>
<evidence type="ECO:0000259" key="7">
    <source>
        <dbReference type="PROSITE" id="PS50850"/>
    </source>
</evidence>
<feature type="transmembrane region" description="Helical" evidence="6">
    <location>
        <begin position="259"/>
        <end position="283"/>
    </location>
</feature>
<dbReference type="Proteomes" id="UP000038010">
    <property type="component" value="Unassembled WGS sequence"/>
</dbReference>
<feature type="transmembrane region" description="Helical" evidence="6">
    <location>
        <begin position="295"/>
        <end position="320"/>
    </location>
</feature>
<dbReference type="FunFam" id="1.20.1250.20:FF:000011">
    <property type="entry name" value="MFS multidrug transporter, putative"/>
    <property type="match status" value="1"/>
</dbReference>
<feature type="transmembrane region" description="Helical" evidence="6">
    <location>
        <begin position="407"/>
        <end position="427"/>
    </location>
</feature>
<protein>
    <submittedName>
        <fullName evidence="8">Cycloheximide resistance protein</fullName>
    </submittedName>
</protein>
<dbReference type="InterPro" id="IPR011701">
    <property type="entry name" value="MFS"/>
</dbReference>
<feature type="compositionally biased region" description="Low complexity" evidence="5">
    <location>
        <begin position="60"/>
        <end position="70"/>
    </location>
</feature>
<reference evidence="8 9" key="1">
    <citation type="submission" date="2015-06" db="EMBL/GenBank/DDBJ databases">
        <title>Draft genome of the ant-associated black yeast Phialophora attae CBS 131958.</title>
        <authorList>
            <person name="Moreno L.F."/>
            <person name="Stielow B.J."/>
            <person name="de Hoog S."/>
            <person name="Vicente V.A."/>
            <person name="Weiss V.A."/>
            <person name="de Vries M."/>
            <person name="Cruz L.M."/>
            <person name="Souza E.M."/>
        </authorList>
    </citation>
    <scope>NUCLEOTIDE SEQUENCE [LARGE SCALE GENOMIC DNA]</scope>
    <source>
        <strain evidence="8 9">CBS 131958</strain>
    </source>
</reference>
<evidence type="ECO:0000313" key="8">
    <source>
        <dbReference type="EMBL" id="KPI44238.1"/>
    </source>
</evidence>
<dbReference type="Pfam" id="PF07690">
    <property type="entry name" value="MFS_1"/>
    <property type="match status" value="1"/>
</dbReference>
<dbReference type="OrthoDB" id="3357846at2759"/>
<feature type="transmembrane region" description="Helical" evidence="6">
    <location>
        <begin position="473"/>
        <end position="500"/>
    </location>
</feature>
<feature type="transmembrane region" description="Helical" evidence="6">
    <location>
        <begin position="172"/>
        <end position="189"/>
    </location>
</feature>
<keyword evidence="3 6" id="KW-1133">Transmembrane helix</keyword>
<feature type="transmembrane region" description="Helical" evidence="6">
    <location>
        <begin position="226"/>
        <end position="247"/>
    </location>
</feature>
<evidence type="ECO:0000256" key="6">
    <source>
        <dbReference type="SAM" id="Phobius"/>
    </source>
</evidence>
<feature type="transmembrane region" description="Helical" evidence="6">
    <location>
        <begin position="542"/>
        <end position="563"/>
    </location>
</feature>
<evidence type="ECO:0000256" key="5">
    <source>
        <dbReference type="SAM" id="MobiDB-lite"/>
    </source>
</evidence>
<keyword evidence="9" id="KW-1185">Reference proteome</keyword>
<dbReference type="RefSeq" id="XP_018004201.1">
    <property type="nucleotide sequence ID" value="XM_018148824.1"/>
</dbReference>
<feature type="region of interest" description="Disordered" evidence="5">
    <location>
        <begin position="43"/>
        <end position="82"/>
    </location>
</feature>
<evidence type="ECO:0000256" key="4">
    <source>
        <dbReference type="ARBA" id="ARBA00023136"/>
    </source>
</evidence>
<feature type="domain" description="Major facilitator superfamily (MFS) profile" evidence="7">
    <location>
        <begin position="134"/>
        <end position="568"/>
    </location>
</feature>
<dbReference type="PROSITE" id="PS50850">
    <property type="entry name" value="MFS"/>
    <property type="match status" value="1"/>
</dbReference>
<dbReference type="VEuPathDB" id="FungiDB:AB675_8383"/>
<dbReference type="InterPro" id="IPR036259">
    <property type="entry name" value="MFS_trans_sf"/>
</dbReference>
<dbReference type="Gene3D" id="1.20.1250.20">
    <property type="entry name" value="MFS general substrate transporter like domains"/>
    <property type="match status" value="1"/>
</dbReference>
<dbReference type="InterPro" id="IPR020846">
    <property type="entry name" value="MFS_dom"/>
</dbReference>
<evidence type="ECO:0000256" key="1">
    <source>
        <dbReference type="ARBA" id="ARBA00004141"/>
    </source>
</evidence>
<proteinExistence type="predicted"/>
<feature type="transmembrane region" description="Helical" evidence="6">
    <location>
        <begin position="201"/>
        <end position="220"/>
    </location>
</feature>
<dbReference type="GO" id="GO:0005886">
    <property type="term" value="C:plasma membrane"/>
    <property type="evidence" value="ECO:0007669"/>
    <property type="project" value="TreeGrafter"/>
</dbReference>
<evidence type="ECO:0000313" key="9">
    <source>
        <dbReference type="Proteomes" id="UP000038010"/>
    </source>
</evidence>
<comment type="subcellular location">
    <subcellularLocation>
        <location evidence="1">Membrane</location>
        <topology evidence="1">Multi-pass membrane protein</topology>
    </subcellularLocation>
</comment>
<gene>
    <name evidence="8" type="ORF">AB675_8383</name>
</gene>
<evidence type="ECO:0000256" key="3">
    <source>
        <dbReference type="ARBA" id="ARBA00022989"/>
    </source>
</evidence>
<dbReference type="PANTHER" id="PTHR23502">
    <property type="entry name" value="MAJOR FACILITATOR SUPERFAMILY"/>
    <property type="match status" value="1"/>
</dbReference>
<dbReference type="GeneID" id="28740704"/>
<dbReference type="PANTHER" id="PTHR23502:SF23">
    <property type="entry name" value="FLUCONAZOLE RESISTANCE PROTEIN 1"/>
    <property type="match status" value="1"/>
</dbReference>
<dbReference type="SUPFAM" id="SSF103473">
    <property type="entry name" value="MFS general substrate transporter"/>
    <property type="match status" value="1"/>
</dbReference>
<dbReference type="EMBL" id="LFJN01000003">
    <property type="protein sequence ID" value="KPI44238.1"/>
    <property type="molecule type" value="Genomic_DNA"/>
</dbReference>
<name>A0A0N0NQS1_9EURO</name>
<feature type="transmembrane region" description="Helical" evidence="6">
    <location>
        <begin position="132"/>
        <end position="152"/>
    </location>
</feature>
<dbReference type="CDD" id="cd17323">
    <property type="entry name" value="MFS_Tpo1_MDR_like"/>
    <property type="match status" value="1"/>
</dbReference>
<accession>A0A0N0NQS1</accession>
<sequence>MASLVHDTFYGQVVRYFTKGRLYGHIEDKPDFELPWKRLPTETASESEAEKVLEADSDNTAASTPPATALPEEKAEDDASGVGKDLELQTPVGRQPSRVLQPQKTPDGVILVDWYTTDDPANPQNWSSKKKFIATFIISWYTFGVYSSSAIITPAHQDIEEKFNVSYAEASLGLAMYVIGYGIGPLLWSPLQELPVLGRNTVYVITYALFVILSVPTALVDNFAGLVVLRFITGFLGSPCLATGAASMSDFYAMSHVPFAIIAWTASAFAGPALGPLISGFAVPAEGWRWSLWPILWLNGPILLAMIFFLPESYSPTVLYRRAQRLRKRTGNTNLASQSEIDQKNLTPGKIVRDALIKPFEITFKDPAVFFINLYTAYVYGIYYSFFEAFPLAYINVYHFNIGETSLTFVALAVGCIIAVIVFTCFLKFYALPLAAKQGPGKLEDNLIPALLMSMLLPAGMFWWGWTSGNPDIHWIVGLIGVVMFTFGAFILMQCIFVYLPMTYPMYAASLFAANDFFRSAMAGGSIIFAHPLYQNLGIGRGISVMAGLGVGGVIGVWALWWFGERLRARSKFAVKGAPVAPVE</sequence>